<name>A0A1D9DY80_9MICO</name>
<protein>
    <recommendedName>
        <fullName evidence="4">Septum formation initiator</fullName>
    </recommendedName>
</protein>
<dbReference type="Pfam" id="PF04977">
    <property type="entry name" value="DivIC"/>
    <property type="match status" value="1"/>
</dbReference>
<keyword evidence="3" id="KW-1185">Reference proteome</keyword>
<accession>A0A1D9DY80</accession>
<dbReference type="Proteomes" id="UP000243784">
    <property type="component" value="Chromosome"/>
</dbReference>
<dbReference type="AlphaFoldDB" id="A0A1D9DY80"/>
<evidence type="ECO:0000313" key="2">
    <source>
        <dbReference type="EMBL" id="AOY55774.1"/>
    </source>
</evidence>
<evidence type="ECO:0000313" key="3">
    <source>
        <dbReference type="Proteomes" id="UP000243784"/>
    </source>
</evidence>
<organism evidence="2 3">
    <name type="scientific">Candidatus Rhodoluna planktonica</name>
    <dbReference type="NCBI Taxonomy" id="535712"/>
    <lineage>
        <taxon>Bacteria</taxon>
        <taxon>Bacillati</taxon>
        <taxon>Actinomycetota</taxon>
        <taxon>Actinomycetes</taxon>
        <taxon>Micrococcales</taxon>
        <taxon>Microbacteriaceae</taxon>
        <taxon>Luna cluster</taxon>
        <taxon>Luna-1 subcluster</taxon>
        <taxon>Rhodoluna</taxon>
    </lineage>
</organism>
<gene>
    <name evidence="2" type="ORF">A4Z71_01870</name>
</gene>
<keyword evidence="1" id="KW-0472">Membrane</keyword>
<evidence type="ECO:0000256" key="1">
    <source>
        <dbReference type="SAM" id="Phobius"/>
    </source>
</evidence>
<evidence type="ECO:0008006" key="4">
    <source>
        <dbReference type="Google" id="ProtNLM"/>
    </source>
</evidence>
<proteinExistence type="predicted"/>
<dbReference type="RefSeq" id="WP_070954285.1">
    <property type="nucleotide sequence ID" value="NZ_CP015208.1"/>
</dbReference>
<sequence>MTKRPAQSNPAQVAAILRGFRFNSVTLTVLAMVVIGVMTLAPRVQTWFEQRQAIAEARAALEAAKNEVAQMQVERKRWEDPAYIKSQARDRLYYVMPGEVSFLVMDADGVDTSDVSGTVGALLAEQKNNAEISADITQTRDNWVDALLETVIRAGIEQPAEETSEK</sequence>
<keyword evidence="1" id="KW-1133">Transmembrane helix</keyword>
<keyword evidence="1" id="KW-0812">Transmembrane</keyword>
<dbReference type="EMBL" id="CP015208">
    <property type="protein sequence ID" value="AOY55774.1"/>
    <property type="molecule type" value="Genomic_DNA"/>
</dbReference>
<feature type="transmembrane region" description="Helical" evidence="1">
    <location>
        <begin position="20"/>
        <end position="41"/>
    </location>
</feature>
<dbReference type="OrthoDB" id="5187715at2"/>
<dbReference type="STRING" id="535712.A4Z71_01870"/>
<reference evidence="2 3" key="1">
    <citation type="journal article" date="2016" name="Biochim. Biophys. Acta">
        <title>Photochemical characterization of actinorhodopsin and its functional existence in the natural host.</title>
        <authorList>
            <person name="Nakamura S."/>
            <person name="Kikukawa T."/>
            <person name="Tamogami J."/>
            <person name="Kamiya M."/>
            <person name="Aizawa T."/>
            <person name="Hahn M.W."/>
            <person name="Ihara K."/>
            <person name="Kamo N."/>
            <person name="Demura M."/>
        </authorList>
    </citation>
    <scope>NUCLEOTIDE SEQUENCE [LARGE SCALE GENOMIC DNA]</scope>
    <source>
        <strain evidence="2 3">MWH-Dar1</strain>
    </source>
</reference>
<dbReference type="KEGG" id="rpla:A4Z71_01870"/>
<dbReference type="InterPro" id="IPR007060">
    <property type="entry name" value="FtsL/DivIC"/>
</dbReference>